<dbReference type="PROSITE" id="PS00107">
    <property type="entry name" value="PROTEIN_KINASE_ATP"/>
    <property type="match status" value="1"/>
</dbReference>
<keyword evidence="7 12" id="KW-0547">Nucleotide-binding</keyword>
<dbReference type="HOGENOM" id="CLU_009531_2_1_1"/>
<evidence type="ECO:0000256" key="6">
    <source>
        <dbReference type="ARBA" id="ARBA00022679"/>
    </source>
</evidence>
<comment type="catalytic activity">
    <reaction evidence="10">
        <text>L-threonyl-[protein] + ATP = O-phospho-L-threonyl-[protein] + ADP + H(+)</text>
        <dbReference type="Rhea" id="RHEA:46608"/>
        <dbReference type="Rhea" id="RHEA-COMP:11060"/>
        <dbReference type="Rhea" id="RHEA-COMP:11605"/>
        <dbReference type="ChEBI" id="CHEBI:15378"/>
        <dbReference type="ChEBI" id="CHEBI:30013"/>
        <dbReference type="ChEBI" id="CHEBI:30616"/>
        <dbReference type="ChEBI" id="CHEBI:61977"/>
        <dbReference type="ChEBI" id="CHEBI:456216"/>
        <dbReference type="EC" id="2.7.11.1"/>
    </reaction>
</comment>
<dbReference type="STRING" id="765257.A0A0C9ZCJ6"/>
<evidence type="ECO:0000256" key="10">
    <source>
        <dbReference type="ARBA" id="ARBA00047899"/>
    </source>
</evidence>
<evidence type="ECO:0000256" key="5">
    <source>
        <dbReference type="ARBA" id="ARBA00022553"/>
    </source>
</evidence>
<dbReference type="SMART" id="SM00220">
    <property type="entry name" value="S_TKc"/>
    <property type="match status" value="1"/>
</dbReference>
<feature type="binding site" evidence="12">
    <location>
        <position position="53"/>
    </location>
    <ligand>
        <name>ATP</name>
        <dbReference type="ChEBI" id="CHEBI:30616"/>
    </ligand>
</feature>
<dbReference type="EC" id="2.7.11.1" evidence="3"/>
<reference evidence="15" key="2">
    <citation type="submission" date="2015-01" db="EMBL/GenBank/DDBJ databases">
        <title>Evolutionary Origins and Diversification of the Mycorrhizal Mutualists.</title>
        <authorList>
            <consortium name="DOE Joint Genome Institute"/>
            <consortium name="Mycorrhizal Genomics Consortium"/>
            <person name="Kohler A."/>
            <person name="Kuo A."/>
            <person name="Nagy L.G."/>
            <person name="Floudas D."/>
            <person name="Copeland A."/>
            <person name="Barry K.W."/>
            <person name="Cichocki N."/>
            <person name="Veneault-Fourrey C."/>
            <person name="LaButti K."/>
            <person name="Lindquist E.A."/>
            <person name="Lipzen A."/>
            <person name="Lundell T."/>
            <person name="Morin E."/>
            <person name="Murat C."/>
            <person name="Riley R."/>
            <person name="Ohm R."/>
            <person name="Sun H."/>
            <person name="Tunlid A."/>
            <person name="Henrissat B."/>
            <person name="Grigoriev I.V."/>
            <person name="Hibbett D.S."/>
            <person name="Martin F."/>
        </authorList>
    </citation>
    <scope>NUCLEOTIDE SEQUENCE [LARGE SCALE GENOMIC DNA]</scope>
    <source>
        <strain evidence="15">441</strain>
    </source>
</reference>
<comment type="subcellular location">
    <subcellularLocation>
        <location evidence="1">Bud neck</location>
    </subcellularLocation>
</comment>
<keyword evidence="4" id="KW-0723">Serine/threonine-protein kinase</keyword>
<dbReference type="FunFam" id="3.30.200.20:FF:000042">
    <property type="entry name" value="Aurora kinase A"/>
    <property type="match status" value="1"/>
</dbReference>
<dbReference type="Gene3D" id="1.10.510.10">
    <property type="entry name" value="Transferase(Phosphotransferase) domain 1"/>
    <property type="match status" value="1"/>
</dbReference>
<dbReference type="SUPFAM" id="SSF56112">
    <property type="entry name" value="Protein kinase-like (PK-like)"/>
    <property type="match status" value="1"/>
</dbReference>
<evidence type="ECO:0000256" key="9">
    <source>
        <dbReference type="ARBA" id="ARBA00022840"/>
    </source>
</evidence>
<dbReference type="FunFam" id="1.10.510.10:FF:000394">
    <property type="entry name" value="Serine/threonine-protein kinase HSL1"/>
    <property type="match status" value="1"/>
</dbReference>
<dbReference type="InterPro" id="IPR011009">
    <property type="entry name" value="Kinase-like_dom_sf"/>
</dbReference>
<comment type="similarity">
    <text evidence="2">Belongs to the protein kinase superfamily. CAMK Ser/Thr protein kinase family. NIM1 subfamily.</text>
</comment>
<reference evidence="14 15" key="1">
    <citation type="submission" date="2014-04" db="EMBL/GenBank/DDBJ databases">
        <authorList>
            <consortium name="DOE Joint Genome Institute"/>
            <person name="Kuo A."/>
            <person name="Kohler A."/>
            <person name="Costa M.D."/>
            <person name="Nagy L.G."/>
            <person name="Floudas D."/>
            <person name="Copeland A."/>
            <person name="Barry K.W."/>
            <person name="Cichocki N."/>
            <person name="Veneault-Fourrey C."/>
            <person name="LaButti K."/>
            <person name="Lindquist E.A."/>
            <person name="Lipzen A."/>
            <person name="Lundell T."/>
            <person name="Morin E."/>
            <person name="Murat C."/>
            <person name="Sun H."/>
            <person name="Tunlid A."/>
            <person name="Henrissat B."/>
            <person name="Grigoriev I.V."/>
            <person name="Hibbett D.S."/>
            <person name="Martin F."/>
            <person name="Nordberg H.P."/>
            <person name="Cantor M.N."/>
            <person name="Hua S.X."/>
        </authorList>
    </citation>
    <scope>NUCLEOTIDE SEQUENCE [LARGE SCALE GENOMIC DNA]</scope>
    <source>
        <strain evidence="14 15">441</strain>
    </source>
</reference>
<keyword evidence="9 12" id="KW-0067">ATP-binding</keyword>
<dbReference type="GO" id="GO:0005935">
    <property type="term" value="C:cellular bud neck"/>
    <property type="evidence" value="ECO:0007669"/>
    <property type="project" value="UniProtKB-SubCell"/>
</dbReference>
<dbReference type="PANTHER" id="PTHR24346:SF110">
    <property type="entry name" value="NON-SPECIFIC SERINE_THREONINE PROTEIN KINASE"/>
    <property type="match status" value="1"/>
</dbReference>
<evidence type="ECO:0000256" key="7">
    <source>
        <dbReference type="ARBA" id="ARBA00022741"/>
    </source>
</evidence>
<dbReference type="PROSITE" id="PS50011">
    <property type="entry name" value="PROTEIN_KINASE_DOM"/>
    <property type="match status" value="1"/>
</dbReference>
<dbReference type="InterPro" id="IPR008271">
    <property type="entry name" value="Ser/Thr_kinase_AS"/>
</dbReference>
<keyword evidence="5" id="KW-0597">Phosphoprotein</keyword>
<dbReference type="Proteomes" id="UP000054018">
    <property type="component" value="Unassembled WGS sequence"/>
</dbReference>
<dbReference type="InterPro" id="IPR000719">
    <property type="entry name" value="Prot_kinase_dom"/>
</dbReference>
<accession>A0A0C9ZCJ6</accession>
<evidence type="ECO:0000256" key="12">
    <source>
        <dbReference type="PROSITE-ProRule" id="PRU10141"/>
    </source>
</evidence>
<gene>
    <name evidence="14" type="ORF">PISMIDRAFT_657831</name>
</gene>
<evidence type="ECO:0000256" key="1">
    <source>
        <dbReference type="ARBA" id="ARBA00004266"/>
    </source>
</evidence>
<proteinExistence type="inferred from homology"/>
<evidence type="ECO:0000313" key="15">
    <source>
        <dbReference type="Proteomes" id="UP000054018"/>
    </source>
</evidence>
<evidence type="ECO:0000256" key="11">
    <source>
        <dbReference type="ARBA" id="ARBA00048679"/>
    </source>
</evidence>
<dbReference type="PROSITE" id="PS00108">
    <property type="entry name" value="PROTEIN_KINASE_ST"/>
    <property type="match status" value="1"/>
</dbReference>
<dbReference type="AlphaFoldDB" id="A0A0C9ZCJ6"/>
<sequence>MSNDYARQPRQDHGDGDPKMIGLWKIGRTIGKGSSGRVRIARHVKTHQLAAVKIVSKSTILNPVNKPSRHTFLNIEREIVIMKLIDHPNILRLYDVWETHSDLYLILEYVEGGELFDYLCNKGPLSTAEALVYFQQIIFAVDYCHRFNIAHRDLKPENLLMDRDKNIKIADFGMAAWQAGSYNGLLRTSCGSPHYAAPEVIMGKEYDGRASDIWSCGVILFALLTGRLPFDDEDLTALLEKVKSGKYDMPLGIDTMAKDLISKMLLKDPEKRISMADILQHPFFLSQEPKVCNKRIPDLILMTRPIPMEVDIDQNILRNLRTLWHGTPDKDIIESLRNDEPNWQKGVYHLLAENRCRRLENYDAEEEEFFAQEREKRKERRRSEGLARCTKCTSHTRDGDYLSSVLPPRVEHPKPSRGRCLLCNKDQPFSPRLFYPTPPSRRTQTTRSDDAMHDFFHQLVERLNTMAIRTGMRAPPLQVSDEFCRCTTAEPSVEAHRYAKHVCNDRIGPYNPRGKCDVLDEDVHQGMKIRRMSLPKSDKSKFPRIFRKSCTSDDTVSRQSSLRVKIIEPSPRMMSRRKSLRASFFSSVSSDSSSTLASTPRRRWLGNVFNFKPASYELLSVQNTFTTREECHKLLVGLGVRITLTHTKEAGVLKCKFDGVEDPRGTLPVIKFVAFRVEVHQPTTPQALAGYQVVLRFIHEKGDPSSFQTIYHKLRRVWELNVLRIREVHEQYPTALTEAGKPTMV</sequence>
<dbReference type="InterPro" id="IPR017441">
    <property type="entry name" value="Protein_kinase_ATP_BS"/>
</dbReference>
<evidence type="ECO:0000256" key="8">
    <source>
        <dbReference type="ARBA" id="ARBA00022777"/>
    </source>
</evidence>
<keyword evidence="6" id="KW-0808">Transferase</keyword>
<dbReference type="GO" id="GO:0005940">
    <property type="term" value="C:septin ring"/>
    <property type="evidence" value="ECO:0007669"/>
    <property type="project" value="UniProtKB-ARBA"/>
</dbReference>
<organism evidence="14 15">
    <name type="scientific">Pisolithus microcarpus 441</name>
    <dbReference type="NCBI Taxonomy" id="765257"/>
    <lineage>
        <taxon>Eukaryota</taxon>
        <taxon>Fungi</taxon>
        <taxon>Dikarya</taxon>
        <taxon>Basidiomycota</taxon>
        <taxon>Agaricomycotina</taxon>
        <taxon>Agaricomycetes</taxon>
        <taxon>Agaricomycetidae</taxon>
        <taxon>Boletales</taxon>
        <taxon>Sclerodermatineae</taxon>
        <taxon>Pisolithaceae</taxon>
        <taxon>Pisolithus</taxon>
    </lineage>
</organism>
<evidence type="ECO:0000256" key="4">
    <source>
        <dbReference type="ARBA" id="ARBA00022527"/>
    </source>
</evidence>
<evidence type="ECO:0000259" key="13">
    <source>
        <dbReference type="PROSITE" id="PS50011"/>
    </source>
</evidence>
<name>A0A0C9ZCJ6_9AGAM</name>
<dbReference type="EMBL" id="KN833771">
    <property type="protein sequence ID" value="KIK20152.1"/>
    <property type="molecule type" value="Genomic_DNA"/>
</dbReference>
<keyword evidence="15" id="KW-1185">Reference proteome</keyword>
<feature type="domain" description="Protein kinase" evidence="13">
    <location>
        <begin position="24"/>
        <end position="284"/>
    </location>
</feature>
<dbReference type="PANTHER" id="PTHR24346">
    <property type="entry name" value="MAP/MICROTUBULE AFFINITY-REGULATING KINASE"/>
    <property type="match status" value="1"/>
</dbReference>
<dbReference type="CDD" id="cd14081">
    <property type="entry name" value="STKc_BRSK1_2"/>
    <property type="match status" value="1"/>
</dbReference>
<evidence type="ECO:0000256" key="2">
    <source>
        <dbReference type="ARBA" id="ARBA00010791"/>
    </source>
</evidence>
<dbReference type="GO" id="GO:0005524">
    <property type="term" value="F:ATP binding"/>
    <property type="evidence" value="ECO:0007669"/>
    <property type="project" value="UniProtKB-UniRule"/>
</dbReference>
<dbReference type="Pfam" id="PF00069">
    <property type="entry name" value="Pkinase"/>
    <property type="match status" value="1"/>
</dbReference>
<keyword evidence="8" id="KW-0418">Kinase</keyword>
<protein>
    <recommendedName>
        <fullName evidence="3">non-specific serine/threonine protein kinase</fullName>
        <ecNumber evidence="3">2.7.11.1</ecNumber>
    </recommendedName>
</protein>
<dbReference type="GO" id="GO:0035556">
    <property type="term" value="P:intracellular signal transduction"/>
    <property type="evidence" value="ECO:0007669"/>
    <property type="project" value="TreeGrafter"/>
</dbReference>
<evidence type="ECO:0000313" key="14">
    <source>
        <dbReference type="EMBL" id="KIK20152.1"/>
    </source>
</evidence>
<dbReference type="OrthoDB" id="193931at2759"/>
<comment type="catalytic activity">
    <reaction evidence="11">
        <text>L-seryl-[protein] + ATP = O-phospho-L-seryl-[protein] + ADP + H(+)</text>
        <dbReference type="Rhea" id="RHEA:17989"/>
        <dbReference type="Rhea" id="RHEA-COMP:9863"/>
        <dbReference type="Rhea" id="RHEA-COMP:11604"/>
        <dbReference type="ChEBI" id="CHEBI:15378"/>
        <dbReference type="ChEBI" id="CHEBI:29999"/>
        <dbReference type="ChEBI" id="CHEBI:30616"/>
        <dbReference type="ChEBI" id="CHEBI:83421"/>
        <dbReference type="ChEBI" id="CHEBI:456216"/>
        <dbReference type="EC" id="2.7.11.1"/>
    </reaction>
</comment>
<dbReference type="GO" id="GO:0004674">
    <property type="term" value="F:protein serine/threonine kinase activity"/>
    <property type="evidence" value="ECO:0007669"/>
    <property type="project" value="UniProtKB-KW"/>
</dbReference>
<evidence type="ECO:0000256" key="3">
    <source>
        <dbReference type="ARBA" id="ARBA00012513"/>
    </source>
</evidence>